<organism evidence="1 2">
    <name type="scientific">Boeremia exigua</name>
    <dbReference type="NCBI Taxonomy" id="749465"/>
    <lineage>
        <taxon>Eukaryota</taxon>
        <taxon>Fungi</taxon>
        <taxon>Dikarya</taxon>
        <taxon>Ascomycota</taxon>
        <taxon>Pezizomycotina</taxon>
        <taxon>Dothideomycetes</taxon>
        <taxon>Pleosporomycetidae</taxon>
        <taxon>Pleosporales</taxon>
        <taxon>Pleosporineae</taxon>
        <taxon>Didymellaceae</taxon>
        <taxon>Boeremia</taxon>
    </lineage>
</organism>
<name>A0ACC2IJH8_9PLEO</name>
<accession>A0ACC2IJH8</accession>
<sequence length="441" mass="50361">MRGEFSPEYLNRNDFKLDYAMTYYLKEGYSPSEAYDLAAQMVYGETEPYSRSPASSSDASLDTDFEYLPRSTHGTSRRYEGKPSRGTTRYYKEGHGCRCPDCSVNEQRYGRSSDSRRWANNDHARSEYGEYGAGNTRYNTRYSGSKYGSTEDPYTTSRNYTDEELRSINIMLYDDLVRKGIHPNEASREANEWCNRHRGRRTDSSRSSGFTSFSNVRDAFDGYGGHARSSRSSRDYFDGKSRKYGWEDPRFGQTFTANPEEDFRYSSRSGSRPYRTEERRPGGFSSGKYNYNNDRSGWKSCNDQPPTQPSGVKPDQDLYKLLGVSRSATVAEIKQAHRKLCIKHHPDRVQGGPSAKKAATEKMAQINQACDVLKDKTMRAFYDRTGLLANMTLTAAQHRHFAQRRAFLRAKGPVARHKAATVGASKRQLQEAHKLRDKPMP</sequence>
<comment type="caution">
    <text evidence="1">The sequence shown here is derived from an EMBL/GenBank/DDBJ whole genome shotgun (WGS) entry which is preliminary data.</text>
</comment>
<keyword evidence="2" id="KW-1185">Reference proteome</keyword>
<dbReference type="EMBL" id="JAPHNI010000149">
    <property type="protein sequence ID" value="KAJ8115257.1"/>
    <property type="molecule type" value="Genomic_DNA"/>
</dbReference>
<evidence type="ECO:0000313" key="2">
    <source>
        <dbReference type="Proteomes" id="UP001153331"/>
    </source>
</evidence>
<evidence type="ECO:0000313" key="1">
    <source>
        <dbReference type="EMBL" id="KAJ8115257.1"/>
    </source>
</evidence>
<reference evidence="1" key="1">
    <citation type="submission" date="2022-11" db="EMBL/GenBank/DDBJ databases">
        <title>Genome Sequence of Boeremia exigua.</title>
        <authorList>
            <person name="Buettner E."/>
        </authorList>
    </citation>
    <scope>NUCLEOTIDE SEQUENCE</scope>
    <source>
        <strain evidence="1">CU02</strain>
    </source>
</reference>
<gene>
    <name evidence="1" type="ORF">OPT61_g3046</name>
</gene>
<dbReference type="Proteomes" id="UP001153331">
    <property type="component" value="Unassembled WGS sequence"/>
</dbReference>
<proteinExistence type="predicted"/>
<protein>
    <submittedName>
        <fullName evidence="1">Uncharacterized protein</fullName>
    </submittedName>
</protein>